<dbReference type="Pfam" id="PF13155">
    <property type="entry name" value="Toprim_2"/>
    <property type="match status" value="1"/>
</dbReference>
<name>A0A1X4XY87_9BACT</name>
<dbReference type="STRING" id="1562698.DESAMIL20_667"/>
<dbReference type="SUPFAM" id="SSF57783">
    <property type="entry name" value="Zinc beta-ribbon"/>
    <property type="match status" value="1"/>
</dbReference>
<evidence type="ECO:0000313" key="2">
    <source>
        <dbReference type="EMBL" id="OSS42483.1"/>
    </source>
</evidence>
<dbReference type="EMBL" id="MDSU01000016">
    <property type="protein sequence ID" value="OSS42483.1"/>
    <property type="molecule type" value="Genomic_DNA"/>
</dbReference>
<dbReference type="RefSeq" id="WP_086033399.1">
    <property type="nucleotide sequence ID" value="NZ_MDSU01000016.1"/>
</dbReference>
<dbReference type="GO" id="GO:0003677">
    <property type="term" value="F:DNA binding"/>
    <property type="evidence" value="ECO:0007669"/>
    <property type="project" value="InterPro"/>
</dbReference>
<accession>A0A1X4XY87</accession>
<dbReference type="Pfam" id="PF13481">
    <property type="entry name" value="AAA_25"/>
    <property type="match status" value="1"/>
</dbReference>
<dbReference type="OrthoDB" id="9803773at2"/>
<dbReference type="SUPFAM" id="SSF52540">
    <property type="entry name" value="P-loop containing nucleoside triphosphate hydrolases"/>
    <property type="match status" value="1"/>
</dbReference>
<feature type="region of interest" description="Disordered" evidence="1">
    <location>
        <begin position="677"/>
        <end position="722"/>
    </location>
</feature>
<dbReference type="Gene3D" id="3.90.580.10">
    <property type="entry name" value="Zinc finger, CHC2-type domain"/>
    <property type="match status" value="1"/>
</dbReference>
<organism evidence="2 3">
    <name type="scientific">Desulfurella amilsii</name>
    <dbReference type="NCBI Taxonomy" id="1562698"/>
    <lineage>
        <taxon>Bacteria</taxon>
        <taxon>Pseudomonadati</taxon>
        <taxon>Campylobacterota</taxon>
        <taxon>Desulfurellia</taxon>
        <taxon>Desulfurellales</taxon>
        <taxon>Desulfurellaceae</taxon>
        <taxon>Desulfurella</taxon>
    </lineage>
</organism>
<protein>
    <submittedName>
        <fullName evidence="2">Uncharacterized protein</fullName>
    </submittedName>
</protein>
<gene>
    <name evidence="2" type="ORF">DESAMIL20_667</name>
</gene>
<comment type="caution">
    <text evidence="2">The sequence shown here is derived from an EMBL/GenBank/DDBJ whole genome shotgun (WGS) entry which is preliminary data.</text>
</comment>
<dbReference type="Gene3D" id="3.40.50.300">
    <property type="entry name" value="P-loop containing nucleotide triphosphate hydrolases"/>
    <property type="match status" value="1"/>
</dbReference>
<sequence length="722" mass="82937">MKTDELKKVLETIYPNHNFHWQQKGNQLFGFCPEHNDTRKQNLVLADKGNGAFFKCFACGFSGNGESLLNQGNIDYEIRFFTQFANLCVDTLINNKCLNAKIANTYLEFRNPDYKSLIKNNVLVGTIDNDFNVGKLAELITTEEPKEKQKIIDKFKNLMNVKDKTVPLLFFYTNKNGYIEQIKIRYIFSTDEFDGKVSDIDFSQERNNKQFSILKTEKQTINAFGLHLFSNMPKLTIFVTEGEFNTISFLAKKYDKNPNEITLKNYRSISIGSAQNLEKNLNLLNHLKNTNYSIIFALDNDEAGIKALMEFVTKHTEFLEDFIYLEENTKDIDDCLAQNDFPDADFIYKNSRIFSIKEMLPILKFRLEQKEQEQTQHILDKAVKEGFNLIIQALGKNIDNDSIPVNLANYPNKPNREWLINGLIAKNKINIFAGLGGSGKTTLTLQWILHLLLGIQYCDIPVQQIRKAMIISAEEDREEIAGKINSLLNDYFAELTGKKFDFLQKLLKDRISIITNHTTFTEQEFSKVITTKDFEITKSYVSVFNPDLILIDSLSSTNRVEIQKSHLIQAVLDEIRKLTGERSVIYLAHMAKDTVNAENIFGVNADKILGSASLTNKVRQVLLIFKNQMKVAKSNLLPINDIEKYYYELEQATNNNGEPIIWGRNIRKVQALPEETEVVDRPKTVQKTTQINKSNNPNNQPKKPSYQSKKINKEIQGFDTDI</sequence>
<dbReference type="Proteomes" id="UP000194141">
    <property type="component" value="Unassembled WGS sequence"/>
</dbReference>
<feature type="compositionally biased region" description="Low complexity" evidence="1">
    <location>
        <begin position="692"/>
        <end position="705"/>
    </location>
</feature>
<dbReference type="AlphaFoldDB" id="A0A1X4XY87"/>
<dbReference type="Gene3D" id="3.40.1360.10">
    <property type="match status" value="1"/>
</dbReference>
<evidence type="ECO:0000256" key="1">
    <source>
        <dbReference type="SAM" id="MobiDB-lite"/>
    </source>
</evidence>
<keyword evidence="3" id="KW-1185">Reference proteome</keyword>
<reference evidence="2 3" key="1">
    <citation type="journal article" date="2017" name="Front. Microbiol.">
        <title>Genome Sequence of Desulfurella amilsii Strain TR1 and Comparative Genomics of Desulfurellaceae Family.</title>
        <authorList>
            <person name="Florentino A.P."/>
            <person name="Stams A.J."/>
            <person name="Sanchez-Andrea I."/>
        </authorList>
    </citation>
    <scope>NUCLEOTIDE SEQUENCE [LARGE SCALE GENOMIC DNA]</scope>
    <source>
        <strain evidence="2 3">TR1</strain>
    </source>
</reference>
<dbReference type="GO" id="GO:0008270">
    <property type="term" value="F:zinc ion binding"/>
    <property type="evidence" value="ECO:0007669"/>
    <property type="project" value="InterPro"/>
</dbReference>
<proteinExistence type="predicted"/>
<dbReference type="InterPro" id="IPR036977">
    <property type="entry name" value="DNA_primase_Znf_CHC2"/>
</dbReference>
<dbReference type="SUPFAM" id="SSF56731">
    <property type="entry name" value="DNA primase core"/>
    <property type="match status" value="1"/>
</dbReference>
<evidence type="ECO:0000313" key="3">
    <source>
        <dbReference type="Proteomes" id="UP000194141"/>
    </source>
</evidence>
<dbReference type="GO" id="GO:0006260">
    <property type="term" value="P:DNA replication"/>
    <property type="evidence" value="ECO:0007669"/>
    <property type="project" value="InterPro"/>
</dbReference>
<dbReference type="InterPro" id="IPR027417">
    <property type="entry name" value="P-loop_NTPase"/>
</dbReference>